<protein>
    <submittedName>
        <fullName evidence="3">Uncharacterized protein</fullName>
    </submittedName>
</protein>
<feature type="region of interest" description="Disordered" evidence="2">
    <location>
        <begin position="365"/>
        <end position="412"/>
    </location>
</feature>
<dbReference type="EMBL" id="JAKOGI010000500">
    <property type="protein sequence ID" value="KAJ8434091.1"/>
    <property type="molecule type" value="Genomic_DNA"/>
</dbReference>
<name>A0A9Q1K089_9CARY</name>
<feature type="region of interest" description="Disordered" evidence="2">
    <location>
        <begin position="74"/>
        <end position="104"/>
    </location>
</feature>
<accession>A0A9Q1K089</accession>
<dbReference type="Proteomes" id="UP001153076">
    <property type="component" value="Unassembled WGS sequence"/>
</dbReference>
<dbReference type="Pfam" id="PF03004">
    <property type="entry name" value="Transposase_24"/>
    <property type="match status" value="1"/>
</dbReference>
<sequence>MSEKSRTQKKFRFTFTSSQGTPASTPSPTIAPTIDPIQNFIPTNSPPFHNRALPNTQLSTIQPTHLSFGHVPTSTTTPTGIPTSITTPETSQPSQEVSQPIEDVQRQTKMKIFPRGKEFYPNHTHVIHALSNIMRSKFDSPYHTWKEIPIEVRNMWRVFEFRGSSRLKGVTFEIRKSGKQPVWLSKDVYDGLCAYWESEEFKGKSMLGKTNRASLLGVGSSVHCGGSIPHSEHRRRLEKYKKRLSEIQASTQGEGSTSQGTPLPQLSMETQMTIWKEAIGLTKKGKIFGFGMEDSCASTTGPPTTTKVSIELFEKEKQSKKKLKKRLHRVEKKLSETIKLIKTLMQQMNFTIPISTNVGIGNGIIGSNSGSNGEDEDGDGDEDEDENDDDDDDDDDNNDDQQENEDTDKNDK</sequence>
<evidence type="ECO:0000256" key="2">
    <source>
        <dbReference type="SAM" id="MobiDB-lite"/>
    </source>
</evidence>
<keyword evidence="4" id="KW-1185">Reference proteome</keyword>
<proteinExistence type="predicted"/>
<reference evidence="3" key="1">
    <citation type="submission" date="2022-04" db="EMBL/GenBank/DDBJ databases">
        <title>Carnegiea gigantea Genome sequencing and assembly v2.</title>
        <authorList>
            <person name="Copetti D."/>
            <person name="Sanderson M.J."/>
            <person name="Burquez A."/>
            <person name="Wojciechowski M.F."/>
        </authorList>
    </citation>
    <scope>NUCLEOTIDE SEQUENCE</scope>
    <source>
        <strain evidence="3">SGP5-SGP5p</strain>
        <tissue evidence="3">Aerial part</tissue>
    </source>
</reference>
<evidence type="ECO:0000256" key="1">
    <source>
        <dbReference type="SAM" id="Coils"/>
    </source>
</evidence>
<evidence type="ECO:0000313" key="3">
    <source>
        <dbReference type="EMBL" id="KAJ8434091.1"/>
    </source>
</evidence>
<dbReference type="InterPro" id="IPR004252">
    <property type="entry name" value="Probable_transposase_24"/>
</dbReference>
<organism evidence="3 4">
    <name type="scientific">Carnegiea gigantea</name>
    <dbReference type="NCBI Taxonomy" id="171969"/>
    <lineage>
        <taxon>Eukaryota</taxon>
        <taxon>Viridiplantae</taxon>
        <taxon>Streptophyta</taxon>
        <taxon>Embryophyta</taxon>
        <taxon>Tracheophyta</taxon>
        <taxon>Spermatophyta</taxon>
        <taxon>Magnoliopsida</taxon>
        <taxon>eudicotyledons</taxon>
        <taxon>Gunneridae</taxon>
        <taxon>Pentapetalae</taxon>
        <taxon>Caryophyllales</taxon>
        <taxon>Cactineae</taxon>
        <taxon>Cactaceae</taxon>
        <taxon>Cactoideae</taxon>
        <taxon>Echinocereeae</taxon>
        <taxon>Carnegiea</taxon>
    </lineage>
</organism>
<feature type="region of interest" description="Disordered" evidence="2">
    <location>
        <begin position="1"/>
        <end position="29"/>
    </location>
</feature>
<feature type="compositionally biased region" description="Acidic residues" evidence="2">
    <location>
        <begin position="373"/>
        <end position="406"/>
    </location>
</feature>
<feature type="compositionally biased region" description="Low complexity" evidence="2">
    <location>
        <begin position="74"/>
        <end position="95"/>
    </location>
</feature>
<feature type="coiled-coil region" evidence="1">
    <location>
        <begin position="313"/>
        <end position="347"/>
    </location>
</feature>
<gene>
    <name evidence="3" type="ORF">Cgig2_030526</name>
</gene>
<comment type="caution">
    <text evidence="3">The sequence shown here is derived from an EMBL/GenBank/DDBJ whole genome shotgun (WGS) entry which is preliminary data.</text>
</comment>
<keyword evidence="1" id="KW-0175">Coiled coil</keyword>
<dbReference type="AlphaFoldDB" id="A0A9Q1K089"/>
<evidence type="ECO:0000313" key="4">
    <source>
        <dbReference type="Proteomes" id="UP001153076"/>
    </source>
</evidence>
<dbReference type="OrthoDB" id="1435387at2759"/>